<feature type="domain" description="HTH merR-type" evidence="2">
    <location>
        <begin position="18"/>
        <end position="86"/>
    </location>
</feature>
<dbReference type="InterPro" id="IPR047057">
    <property type="entry name" value="MerR_fam"/>
</dbReference>
<dbReference type="PANTHER" id="PTHR30204">
    <property type="entry name" value="REDOX-CYCLING DRUG-SENSING TRANSCRIPTIONAL ACTIVATOR SOXR"/>
    <property type="match status" value="1"/>
</dbReference>
<proteinExistence type="predicted"/>
<evidence type="ECO:0000256" key="1">
    <source>
        <dbReference type="ARBA" id="ARBA00023125"/>
    </source>
</evidence>
<evidence type="ECO:0000313" key="4">
    <source>
        <dbReference type="Proteomes" id="UP001628193"/>
    </source>
</evidence>
<protein>
    <recommendedName>
        <fullName evidence="2">HTH merR-type domain-containing protein</fullName>
    </recommendedName>
</protein>
<dbReference type="RefSeq" id="WP_420904051.1">
    <property type="nucleotide sequence ID" value="NZ_BAAFGK010000002.1"/>
</dbReference>
<dbReference type="SMART" id="SM00422">
    <property type="entry name" value="HTH_MERR"/>
    <property type="match status" value="1"/>
</dbReference>
<dbReference type="EMBL" id="BAAFGK010000002">
    <property type="protein sequence ID" value="GAB0056340.1"/>
    <property type="molecule type" value="Genomic_DNA"/>
</dbReference>
<dbReference type="Gene3D" id="1.10.1660.10">
    <property type="match status" value="1"/>
</dbReference>
<keyword evidence="4" id="KW-1185">Reference proteome</keyword>
<keyword evidence="1" id="KW-0238">DNA-binding</keyword>
<reference evidence="3 4" key="1">
    <citation type="submission" date="2024-05" db="EMBL/GenBank/DDBJ databases">
        <authorList>
            <consortium name="Candidatus Magnetaquicoccaceae bacterium FCR-1 genome sequencing consortium"/>
            <person name="Shimoshige H."/>
            <person name="Shimamura S."/>
            <person name="Taoka A."/>
            <person name="Kobayashi H."/>
            <person name="Maekawa T."/>
        </authorList>
    </citation>
    <scope>NUCLEOTIDE SEQUENCE [LARGE SCALE GENOMIC DNA]</scope>
    <source>
        <strain evidence="3 4">FCR-1</strain>
    </source>
</reference>
<sequence length="159" mass="18355">MNLSTNFMPAENMETAGMVKIGVVAKRLGISIRTIHMYERERLFISHKNRAGTRLFNEDDIAWLVEIRRMIKSSISIAGIRSLMTLIPCWDVTKCQYASRNSCPSLKDNNYPCWSNKESQCFQSADICRACKVYAMRFHVSDLKEVTEIRMRPELLLQA</sequence>
<comment type="caution">
    <text evidence="3">The sequence shown here is derived from an EMBL/GenBank/DDBJ whole genome shotgun (WGS) entry which is preliminary data.</text>
</comment>
<dbReference type="PANTHER" id="PTHR30204:SF58">
    <property type="entry name" value="HTH-TYPE TRANSCRIPTIONAL REGULATOR YFMP"/>
    <property type="match status" value="1"/>
</dbReference>
<dbReference type="Pfam" id="PF13411">
    <property type="entry name" value="MerR_1"/>
    <property type="match status" value="1"/>
</dbReference>
<gene>
    <name evidence="3" type="ORF">SIID45300_00646</name>
</gene>
<reference evidence="3 4" key="2">
    <citation type="submission" date="2024-09" db="EMBL/GenBank/DDBJ databases">
        <title>Draft genome sequence of Candidatus Magnetaquicoccaceae bacterium FCR-1.</title>
        <authorList>
            <person name="Shimoshige H."/>
            <person name="Shimamura S."/>
            <person name="Taoka A."/>
            <person name="Kobayashi H."/>
            <person name="Maekawa T."/>
        </authorList>
    </citation>
    <scope>NUCLEOTIDE SEQUENCE [LARGE SCALE GENOMIC DNA]</scope>
    <source>
        <strain evidence="3 4">FCR-1</strain>
    </source>
</reference>
<dbReference type="InterPro" id="IPR009061">
    <property type="entry name" value="DNA-bd_dom_put_sf"/>
</dbReference>
<dbReference type="SUPFAM" id="SSF46955">
    <property type="entry name" value="Putative DNA-binding domain"/>
    <property type="match status" value="1"/>
</dbReference>
<evidence type="ECO:0000313" key="3">
    <source>
        <dbReference type="EMBL" id="GAB0056340.1"/>
    </source>
</evidence>
<organism evidence="3 4">
    <name type="scientific">Candidatus Magnetaquiglobus chichijimensis</name>
    <dbReference type="NCBI Taxonomy" id="3141448"/>
    <lineage>
        <taxon>Bacteria</taxon>
        <taxon>Pseudomonadati</taxon>
        <taxon>Pseudomonadota</taxon>
        <taxon>Magnetococcia</taxon>
        <taxon>Magnetococcales</taxon>
        <taxon>Candidatus Magnetaquicoccaceae</taxon>
        <taxon>Candidatus Magnetaquiglobus</taxon>
    </lineage>
</organism>
<name>A0ABQ0C630_9PROT</name>
<dbReference type="InterPro" id="IPR000551">
    <property type="entry name" value="MerR-type_HTH_dom"/>
</dbReference>
<evidence type="ECO:0000259" key="2">
    <source>
        <dbReference type="PROSITE" id="PS50937"/>
    </source>
</evidence>
<dbReference type="Proteomes" id="UP001628193">
    <property type="component" value="Unassembled WGS sequence"/>
</dbReference>
<accession>A0ABQ0C630</accession>
<dbReference type="PROSITE" id="PS50937">
    <property type="entry name" value="HTH_MERR_2"/>
    <property type="match status" value="1"/>
</dbReference>